<dbReference type="AlphaFoldDB" id="A0A6B7Q429"/>
<accession>A0A6B7Q429</accession>
<feature type="transmembrane region" description="Helical" evidence="1">
    <location>
        <begin position="7"/>
        <end position="27"/>
    </location>
</feature>
<sequence>MQDGLALVCWFLFVIFLYFSTLVRLFVFTRKPGYVIIHLNVVFFLMDTVFF</sequence>
<keyword evidence="1" id="KW-0472">Membrane</keyword>
<keyword evidence="1" id="KW-0812">Transmembrane</keyword>
<keyword evidence="2" id="KW-0614">Plasmid</keyword>
<name>A0A6B7Q429_KLEPN</name>
<keyword evidence="1" id="KW-1133">Transmembrane helix</keyword>
<protein>
    <submittedName>
        <fullName evidence="2">Uncharacterized protein</fullName>
    </submittedName>
</protein>
<organism evidence="2">
    <name type="scientific">Klebsiella pneumoniae</name>
    <dbReference type="NCBI Taxonomy" id="573"/>
    <lineage>
        <taxon>Bacteria</taxon>
        <taxon>Pseudomonadati</taxon>
        <taxon>Pseudomonadota</taxon>
        <taxon>Gammaproteobacteria</taxon>
        <taxon>Enterobacterales</taxon>
        <taxon>Enterobacteriaceae</taxon>
        <taxon>Klebsiella/Raoultella group</taxon>
        <taxon>Klebsiella</taxon>
        <taxon>Klebsiella pneumoniae complex</taxon>
    </lineage>
</organism>
<feature type="transmembrane region" description="Helical" evidence="1">
    <location>
        <begin position="33"/>
        <end position="50"/>
    </location>
</feature>
<evidence type="ECO:0000256" key="1">
    <source>
        <dbReference type="SAM" id="Phobius"/>
    </source>
</evidence>
<reference evidence="2" key="1">
    <citation type="submission" date="2019-08" db="EMBL/GenBank/DDBJ databases">
        <authorList>
            <person name="Xu Y."/>
        </authorList>
    </citation>
    <scope>NUCLEOTIDE SEQUENCE</scope>
    <source>
        <strain evidence="2">2016071221</strain>
        <plasmid evidence="2">p71221-mphA</plasmid>
    </source>
</reference>
<evidence type="ECO:0000313" key="2">
    <source>
        <dbReference type="EMBL" id="QFX77114.1"/>
    </source>
</evidence>
<geneLocation type="plasmid" evidence="2">
    <name>p71221-mphA</name>
</geneLocation>
<dbReference type="EMBL" id="MN310374">
    <property type="protein sequence ID" value="QFX77114.1"/>
    <property type="molecule type" value="Genomic_DNA"/>
</dbReference>
<proteinExistence type="predicted"/>